<feature type="region of interest" description="Disordered" evidence="5">
    <location>
        <begin position="1"/>
        <end position="65"/>
    </location>
</feature>
<evidence type="ECO:0000256" key="5">
    <source>
        <dbReference type="SAM" id="MobiDB-lite"/>
    </source>
</evidence>
<dbReference type="AlphaFoldDB" id="A0A9W9HJX4"/>
<feature type="compositionally biased region" description="Polar residues" evidence="5">
    <location>
        <begin position="31"/>
        <end position="43"/>
    </location>
</feature>
<sequence length="414" mass="46281">MTTLQSEEQRSRDMALRDSNDVTACLDSERAASTIQLTPQPKNHLQGPSEGFKAHSIEESPSPARQNWNRAVSVAMQASGDDDADSEASRVTSPKQMDLEYFLEMVDSKHRHGSNLRAYHILWKESPCSQNFFYWLDHGEGRDVEVPNVSRERLERQQIRYLTATERLNYLVSIGQDGLFRWAKSGELVETNDAKFRDSIHGIVPKGDDTPCFEANSNLGEKPSDPESTSSQSSPLQGHAGDESNEDPMPATEEDNELRNSAKRFSNVNPVAIYDRFAGSLSVKKNMWIFVADTSFRIYVGIKEPGAFQHSSFLRGGRIAAAGLLKIKSGQLRSLAPLSGHYRPHLANFRAFHRSLQERGVDLSHVSITYSYAVLAGIEGYTKTKRKMHSMHDKLEKTKEKIQSSHSHAADAGS</sequence>
<evidence type="ECO:0000256" key="3">
    <source>
        <dbReference type="ARBA" id="ARBA00022490"/>
    </source>
</evidence>
<evidence type="ECO:0000256" key="2">
    <source>
        <dbReference type="ARBA" id="ARBA00004496"/>
    </source>
</evidence>
<protein>
    <submittedName>
        <fullName evidence="6">Uncharacterized protein</fullName>
    </submittedName>
</protein>
<accession>A0A9W9HJX4</accession>
<dbReference type="PANTHER" id="PTHR31250">
    <property type="entry name" value="IQ DOMAIN-CONTAINING PROTEIN IQM3"/>
    <property type="match status" value="1"/>
</dbReference>
<evidence type="ECO:0000256" key="1">
    <source>
        <dbReference type="ARBA" id="ARBA00004123"/>
    </source>
</evidence>
<keyword evidence="4" id="KW-0539">Nucleus</keyword>
<reference evidence="6" key="2">
    <citation type="journal article" date="2023" name="IMA Fungus">
        <title>Comparative genomic study of the Penicillium genus elucidates a diverse pangenome and 15 lateral gene transfer events.</title>
        <authorList>
            <person name="Petersen C."/>
            <person name="Sorensen T."/>
            <person name="Nielsen M.R."/>
            <person name="Sondergaard T.E."/>
            <person name="Sorensen J.L."/>
            <person name="Fitzpatrick D.A."/>
            <person name="Frisvad J.C."/>
            <person name="Nielsen K.L."/>
        </authorList>
    </citation>
    <scope>NUCLEOTIDE SEQUENCE</scope>
    <source>
        <strain evidence="6">IBT 21472</strain>
    </source>
</reference>
<feature type="compositionally biased region" description="Basic and acidic residues" evidence="5">
    <location>
        <begin position="7"/>
        <end position="20"/>
    </location>
</feature>
<keyword evidence="3" id="KW-0963">Cytoplasm</keyword>
<evidence type="ECO:0000256" key="4">
    <source>
        <dbReference type="ARBA" id="ARBA00023242"/>
    </source>
</evidence>
<evidence type="ECO:0000313" key="6">
    <source>
        <dbReference type="EMBL" id="KAJ5325057.1"/>
    </source>
</evidence>
<proteinExistence type="predicted"/>
<name>A0A9W9HJX4_9EURO</name>
<organism evidence="6 7">
    <name type="scientific">Penicillium atrosanguineum</name>
    <dbReference type="NCBI Taxonomy" id="1132637"/>
    <lineage>
        <taxon>Eukaryota</taxon>
        <taxon>Fungi</taxon>
        <taxon>Dikarya</taxon>
        <taxon>Ascomycota</taxon>
        <taxon>Pezizomycotina</taxon>
        <taxon>Eurotiomycetes</taxon>
        <taxon>Eurotiomycetidae</taxon>
        <taxon>Eurotiales</taxon>
        <taxon>Aspergillaceae</taxon>
        <taxon>Penicillium</taxon>
    </lineage>
</organism>
<dbReference type="Proteomes" id="UP001147746">
    <property type="component" value="Unassembled WGS sequence"/>
</dbReference>
<comment type="caution">
    <text evidence="6">The sequence shown here is derived from an EMBL/GenBank/DDBJ whole genome shotgun (WGS) entry which is preliminary data.</text>
</comment>
<keyword evidence="7" id="KW-1185">Reference proteome</keyword>
<feature type="region of interest" description="Disordered" evidence="5">
    <location>
        <begin position="207"/>
        <end position="262"/>
    </location>
</feature>
<comment type="subcellular location">
    <subcellularLocation>
        <location evidence="2">Cytoplasm</location>
    </subcellularLocation>
    <subcellularLocation>
        <location evidence="1">Nucleus</location>
    </subcellularLocation>
</comment>
<evidence type="ECO:0000313" key="7">
    <source>
        <dbReference type="Proteomes" id="UP001147746"/>
    </source>
</evidence>
<feature type="compositionally biased region" description="Low complexity" evidence="5">
    <location>
        <begin position="226"/>
        <end position="235"/>
    </location>
</feature>
<dbReference type="PANTHER" id="PTHR31250:SF27">
    <property type="entry name" value="IQ DOMAIN-CONTAINING PROTEIN IQM5"/>
    <property type="match status" value="1"/>
</dbReference>
<dbReference type="GO" id="GO:0005634">
    <property type="term" value="C:nucleus"/>
    <property type="evidence" value="ECO:0007669"/>
    <property type="project" value="UniProtKB-SubCell"/>
</dbReference>
<dbReference type="InterPro" id="IPR044159">
    <property type="entry name" value="IQM"/>
</dbReference>
<dbReference type="GO" id="GO:0005737">
    <property type="term" value="C:cytoplasm"/>
    <property type="evidence" value="ECO:0007669"/>
    <property type="project" value="UniProtKB-SubCell"/>
</dbReference>
<reference evidence="6" key="1">
    <citation type="submission" date="2022-12" db="EMBL/GenBank/DDBJ databases">
        <authorList>
            <person name="Petersen C."/>
        </authorList>
    </citation>
    <scope>NUCLEOTIDE SEQUENCE</scope>
    <source>
        <strain evidence="6">IBT 21472</strain>
    </source>
</reference>
<dbReference type="EMBL" id="JAPZBO010000002">
    <property type="protein sequence ID" value="KAJ5325057.1"/>
    <property type="molecule type" value="Genomic_DNA"/>
</dbReference>
<dbReference type="OrthoDB" id="7344096at2759"/>
<gene>
    <name evidence="6" type="ORF">N7476_003657</name>
</gene>